<comment type="caution">
    <text evidence="2">The sequence shown here is derived from an EMBL/GenBank/DDBJ whole genome shotgun (WGS) entry which is preliminary data.</text>
</comment>
<dbReference type="InterPro" id="IPR014914">
    <property type="entry name" value="RES_dom"/>
</dbReference>
<name>A0AAW5ERP8_NOVHA</name>
<evidence type="ECO:0000313" key="3">
    <source>
        <dbReference type="Proteomes" id="UP001202887"/>
    </source>
</evidence>
<gene>
    <name evidence="2" type="ORF">K1W68_09435</name>
</gene>
<protein>
    <submittedName>
        <fullName evidence="2">RES domain-containing protein</fullName>
    </submittedName>
</protein>
<dbReference type="EMBL" id="JAIBCX010000021">
    <property type="protein sequence ID" value="MCJ8354204.1"/>
    <property type="molecule type" value="Genomic_DNA"/>
</dbReference>
<sequence>MADRNVTPPSWTLASALITQGIAAIIVPSFAPGATPADRNVVFWHWSDALPARVILIDDEGRIPKNPASWA</sequence>
<evidence type="ECO:0000313" key="2">
    <source>
        <dbReference type="EMBL" id="MCJ8354204.1"/>
    </source>
</evidence>
<dbReference type="RefSeq" id="WP_247067110.1">
    <property type="nucleotide sequence ID" value="NZ_CP094848.1"/>
</dbReference>
<dbReference type="Pfam" id="PF08808">
    <property type="entry name" value="RES"/>
    <property type="match status" value="1"/>
</dbReference>
<evidence type="ECO:0000259" key="1">
    <source>
        <dbReference type="Pfam" id="PF08808"/>
    </source>
</evidence>
<reference evidence="2" key="1">
    <citation type="journal article" date="2021" name="Polymers (Basel)">
        <title>Highly Stretchable Bacterial Cellulose Produced by Komagataeibacter hansenii SI1.</title>
        <authorList>
            <person name="Cielecka I."/>
            <person name="Ryngajllo M."/>
            <person name="Maniukiewicz W."/>
            <person name="Bielecki S."/>
        </authorList>
    </citation>
    <scope>NUCLEOTIDE SEQUENCE</scope>
    <source>
        <strain evidence="2">SI1</strain>
    </source>
</reference>
<accession>A0AAW5ERP8</accession>
<organism evidence="2 3">
    <name type="scientific">Novacetimonas hansenii</name>
    <name type="common">Komagataeibacter hansenii</name>
    <dbReference type="NCBI Taxonomy" id="436"/>
    <lineage>
        <taxon>Bacteria</taxon>
        <taxon>Pseudomonadati</taxon>
        <taxon>Pseudomonadota</taxon>
        <taxon>Alphaproteobacteria</taxon>
        <taxon>Acetobacterales</taxon>
        <taxon>Acetobacteraceae</taxon>
        <taxon>Novacetimonas</taxon>
    </lineage>
</organism>
<dbReference type="Proteomes" id="UP001202887">
    <property type="component" value="Unassembled WGS sequence"/>
</dbReference>
<feature type="domain" description="RES" evidence="1">
    <location>
        <begin position="7"/>
        <end position="62"/>
    </location>
</feature>
<dbReference type="AlphaFoldDB" id="A0AAW5ERP8"/>
<proteinExistence type="predicted"/>
<reference evidence="2" key="2">
    <citation type="submission" date="2022-03" db="EMBL/GenBank/DDBJ databases">
        <authorList>
            <person name="Ryngajllo M."/>
            <person name="Jacek P."/>
            <person name="Kubiak K."/>
        </authorList>
    </citation>
    <scope>NUCLEOTIDE SEQUENCE</scope>
    <source>
        <strain evidence="2">SI1</strain>
    </source>
</reference>